<dbReference type="Proteomes" id="UP001597094">
    <property type="component" value="Unassembled WGS sequence"/>
</dbReference>
<reference evidence="2" key="1">
    <citation type="journal article" date="2019" name="Int. J. Syst. Evol. Microbiol.">
        <title>The Global Catalogue of Microorganisms (GCM) 10K type strain sequencing project: providing services to taxonomists for standard genome sequencing and annotation.</title>
        <authorList>
            <consortium name="The Broad Institute Genomics Platform"/>
            <consortium name="The Broad Institute Genome Sequencing Center for Infectious Disease"/>
            <person name="Wu L."/>
            <person name="Ma J."/>
        </authorList>
    </citation>
    <scope>NUCLEOTIDE SEQUENCE [LARGE SCALE GENOMIC DNA]</scope>
    <source>
        <strain evidence="2">JCM 31319</strain>
    </source>
</reference>
<evidence type="ECO:0000313" key="1">
    <source>
        <dbReference type="EMBL" id="MFD1186071.1"/>
    </source>
</evidence>
<evidence type="ECO:0000313" key="2">
    <source>
        <dbReference type="Proteomes" id="UP001597094"/>
    </source>
</evidence>
<gene>
    <name evidence="1" type="ORF">ACFQ2O_07640</name>
</gene>
<organism evidence="1 2">
    <name type="scientific">Pontibacter rugosus</name>
    <dbReference type="NCBI Taxonomy" id="1745966"/>
    <lineage>
        <taxon>Bacteria</taxon>
        <taxon>Pseudomonadati</taxon>
        <taxon>Bacteroidota</taxon>
        <taxon>Cytophagia</taxon>
        <taxon>Cytophagales</taxon>
        <taxon>Hymenobacteraceae</taxon>
        <taxon>Pontibacter</taxon>
    </lineage>
</organism>
<sequence length="54" mass="6056">MPLEAAEQGCKLNLGKKVEQTLLFYKGLLILQAIIKPLADDEKNIPAFSEKKKK</sequence>
<comment type="caution">
    <text evidence="1">The sequence shown here is derived from an EMBL/GenBank/DDBJ whole genome shotgun (WGS) entry which is preliminary data.</text>
</comment>
<protein>
    <submittedName>
        <fullName evidence="1">Uncharacterized protein</fullName>
    </submittedName>
</protein>
<dbReference type="RefSeq" id="WP_377525113.1">
    <property type="nucleotide sequence ID" value="NZ_JBHTLD010000049.1"/>
</dbReference>
<proteinExistence type="predicted"/>
<keyword evidence="2" id="KW-1185">Reference proteome</keyword>
<dbReference type="EMBL" id="JBHTLD010000049">
    <property type="protein sequence ID" value="MFD1186071.1"/>
    <property type="molecule type" value="Genomic_DNA"/>
</dbReference>
<accession>A0ABW3SQ87</accession>
<name>A0ABW3SQ87_9BACT</name>